<reference evidence="2 3" key="1">
    <citation type="submission" date="2018-05" db="EMBL/GenBank/DDBJ databases">
        <title>Genomic Encyclopedia of Type Strains, Phase IV (KMG-IV): sequencing the most valuable type-strain genomes for metagenomic binning, comparative biology and taxonomic classification.</title>
        <authorList>
            <person name="Goeker M."/>
        </authorList>
    </citation>
    <scope>NUCLEOTIDE SEQUENCE [LARGE SCALE GENOMIC DNA]</scope>
    <source>
        <strain evidence="2 3">DSM 28556</strain>
    </source>
</reference>
<protein>
    <recommendedName>
        <fullName evidence="4">PH (Pleckstrin Homology) domain-containing protein</fullName>
    </recommendedName>
</protein>
<dbReference type="Proteomes" id="UP000247978">
    <property type="component" value="Unassembled WGS sequence"/>
</dbReference>
<keyword evidence="1" id="KW-1133">Transmembrane helix</keyword>
<dbReference type="AlphaFoldDB" id="A0A2V3W9D4"/>
<gene>
    <name evidence="2" type="ORF">DFR56_103341</name>
</gene>
<proteinExistence type="predicted"/>
<feature type="transmembrane region" description="Helical" evidence="1">
    <location>
        <begin position="38"/>
        <end position="58"/>
    </location>
</feature>
<evidence type="ECO:0000313" key="2">
    <source>
        <dbReference type="EMBL" id="PXW88835.1"/>
    </source>
</evidence>
<keyword evidence="1" id="KW-0812">Transmembrane</keyword>
<evidence type="ECO:0000256" key="1">
    <source>
        <dbReference type="SAM" id="Phobius"/>
    </source>
</evidence>
<comment type="caution">
    <text evidence="2">The sequence shown here is derived from an EMBL/GenBank/DDBJ whole genome shotgun (WGS) entry which is preliminary data.</text>
</comment>
<keyword evidence="3" id="KW-1185">Reference proteome</keyword>
<evidence type="ECO:0000313" key="3">
    <source>
        <dbReference type="Proteomes" id="UP000247978"/>
    </source>
</evidence>
<evidence type="ECO:0008006" key="4">
    <source>
        <dbReference type="Google" id="ProtNLM"/>
    </source>
</evidence>
<feature type="transmembrane region" description="Helical" evidence="1">
    <location>
        <begin position="12"/>
        <end position="32"/>
    </location>
</feature>
<dbReference type="RefSeq" id="WP_110394654.1">
    <property type="nucleotide sequence ID" value="NZ_JBHUHB010000001.1"/>
</dbReference>
<sequence length="154" mass="17739">MHQEVFKKNFFVVIILPVAIFVIMSIAFRGIYSIDGSVPIWVLVFYIIPVAFAIGGQVEKVIVEDGMLYYKHGFIIKKQDEVSLNEVSRIEVRAVKEWVKDSDGKSELKTNKYAYVLGESGQIFFTFNADFIRKRNRQRFEDAVTTFNPTIEVS</sequence>
<organism evidence="2 3">
    <name type="scientific">Pseudogracilibacillus auburnensis</name>
    <dbReference type="NCBI Taxonomy" id="1494959"/>
    <lineage>
        <taxon>Bacteria</taxon>
        <taxon>Bacillati</taxon>
        <taxon>Bacillota</taxon>
        <taxon>Bacilli</taxon>
        <taxon>Bacillales</taxon>
        <taxon>Bacillaceae</taxon>
        <taxon>Pseudogracilibacillus</taxon>
    </lineage>
</organism>
<keyword evidence="1" id="KW-0472">Membrane</keyword>
<name>A0A2V3W9D4_9BACI</name>
<accession>A0A2V3W9D4</accession>
<dbReference type="EMBL" id="QJJQ01000003">
    <property type="protein sequence ID" value="PXW88835.1"/>
    <property type="molecule type" value="Genomic_DNA"/>
</dbReference>